<keyword evidence="2 5" id="KW-0812">Transmembrane</keyword>
<dbReference type="PANTHER" id="PTHR11662:SF399">
    <property type="entry name" value="FI19708P1-RELATED"/>
    <property type="match status" value="1"/>
</dbReference>
<name>A0A8I6SK44_CIMLE</name>
<dbReference type="RefSeq" id="XP_024083254.1">
    <property type="nucleotide sequence ID" value="XM_024227486.1"/>
</dbReference>
<dbReference type="Proteomes" id="UP000494040">
    <property type="component" value="Unassembled WGS sequence"/>
</dbReference>
<sequence length="472" mass="53888">MGGFRDFWGLGVRHIQVLLLFSCALVNQVLLSGLEAVIIMVESETAPNSNYTLYEDAFRTIVKGSTVSGRNNLADAINYTKIIGYFIGGILSVKANPKFTLLFATVALSFIPYIIPTMTNNYGFNVLYFVRFYQGIFYGIIWPTIGIILSKWVPYTELARSMSLIISAPVLGKSIVILLGKFLQTSVGGWSSLFYISGNVGILWVVAWAFFGFPDHFKCFYITPAEKFYIDKLTYDIHPTYKGIKIPWREVIRCKPFYGCMLEALFSNWAYDFARSARFFQTYLVNYLELSDERALYYISLLPIFFIVEQMIVGTMVDIMHSKERYPLIHLRKTCNSIGLWGSSICLFFICYIQSAGSGVIFYNLMLFTTAFNNVGAWLTHFDLAPNFSGFLIGFTKTMGNIPLLFWRMFMTSVLMIDMQEKDWCLTYFSAGVSLLIGNFMYIVLANDELQKFNKIISLDNRDDSTMTLTLK</sequence>
<evidence type="ECO:0000313" key="7">
    <source>
        <dbReference type="Proteomes" id="UP000494040"/>
    </source>
</evidence>
<organism evidence="6 7">
    <name type="scientific">Cimex lectularius</name>
    <name type="common">Bed bug</name>
    <name type="synonym">Acanthia lectularia</name>
    <dbReference type="NCBI Taxonomy" id="79782"/>
    <lineage>
        <taxon>Eukaryota</taxon>
        <taxon>Metazoa</taxon>
        <taxon>Ecdysozoa</taxon>
        <taxon>Arthropoda</taxon>
        <taxon>Hexapoda</taxon>
        <taxon>Insecta</taxon>
        <taxon>Pterygota</taxon>
        <taxon>Neoptera</taxon>
        <taxon>Paraneoptera</taxon>
        <taxon>Hemiptera</taxon>
        <taxon>Heteroptera</taxon>
        <taxon>Panheteroptera</taxon>
        <taxon>Cimicomorpha</taxon>
        <taxon>Cimicidae</taxon>
        <taxon>Cimex</taxon>
    </lineage>
</organism>
<dbReference type="SUPFAM" id="SSF103473">
    <property type="entry name" value="MFS general substrate transporter"/>
    <property type="match status" value="1"/>
</dbReference>
<feature type="transmembrane region" description="Helical" evidence="5">
    <location>
        <begin position="387"/>
        <end position="406"/>
    </location>
</feature>
<dbReference type="GeneID" id="106673711"/>
<keyword evidence="7" id="KW-1185">Reference proteome</keyword>
<protein>
    <submittedName>
        <fullName evidence="6">Uncharacterized protein</fullName>
    </submittedName>
</protein>
<evidence type="ECO:0000256" key="1">
    <source>
        <dbReference type="ARBA" id="ARBA00004141"/>
    </source>
</evidence>
<comment type="subcellular location">
    <subcellularLocation>
        <location evidence="1">Membrane</location>
        <topology evidence="1">Multi-pass membrane protein</topology>
    </subcellularLocation>
</comment>
<feature type="transmembrane region" description="Helical" evidence="5">
    <location>
        <begin position="192"/>
        <end position="211"/>
    </location>
</feature>
<dbReference type="EnsemblMetazoa" id="XM_024227486.1">
    <property type="protein sequence ID" value="XP_024083254.1"/>
    <property type="gene ID" value="LOC106673711"/>
</dbReference>
<dbReference type="KEGG" id="clec:106673711"/>
<feature type="transmembrane region" description="Helical" evidence="5">
    <location>
        <begin position="426"/>
        <end position="445"/>
    </location>
</feature>
<feature type="transmembrane region" description="Helical" evidence="5">
    <location>
        <begin position="99"/>
        <end position="116"/>
    </location>
</feature>
<dbReference type="GO" id="GO:0022857">
    <property type="term" value="F:transmembrane transporter activity"/>
    <property type="evidence" value="ECO:0007669"/>
    <property type="project" value="InterPro"/>
</dbReference>
<feature type="transmembrane region" description="Helical" evidence="5">
    <location>
        <begin position="17"/>
        <end position="41"/>
    </location>
</feature>
<dbReference type="AlphaFoldDB" id="A0A8I6SK44"/>
<dbReference type="Gene3D" id="1.20.1250.20">
    <property type="entry name" value="MFS general substrate transporter like domains"/>
    <property type="match status" value="1"/>
</dbReference>
<feature type="transmembrane region" description="Helical" evidence="5">
    <location>
        <begin position="128"/>
        <end position="149"/>
    </location>
</feature>
<dbReference type="OrthoDB" id="2985014at2759"/>
<keyword evidence="3 5" id="KW-1133">Transmembrane helix</keyword>
<evidence type="ECO:0000313" key="6">
    <source>
        <dbReference type="EnsemblMetazoa" id="XP_024083254.1"/>
    </source>
</evidence>
<feature type="transmembrane region" description="Helical" evidence="5">
    <location>
        <begin position="338"/>
        <end position="355"/>
    </location>
</feature>
<dbReference type="Pfam" id="PF07690">
    <property type="entry name" value="MFS_1"/>
    <property type="match status" value="1"/>
</dbReference>
<keyword evidence="4 5" id="KW-0472">Membrane</keyword>
<evidence type="ECO:0000256" key="3">
    <source>
        <dbReference type="ARBA" id="ARBA00022989"/>
    </source>
</evidence>
<evidence type="ECO:0000256" key="5">
    <source>
        <dbReference type="SAM" id="Phobius"/>
    </source>
</evidence>
<dbReference type="InterPro" id="IPR011701">
    <property type="entry name" value="MFS"/>
</dbReference>
<proteinExistence type="predicted"/>
<feature type="transmembrane region" description="Helical" evidence="5">
    <location>
        <begin position="361"/>
        <end position="380"/>
    </location>
</feature>
<dbReference type="GO" id="GO:0016020">
    <property type="term" value="C:membrane"/>
    <property type="evidence" value="ECO:0007669"/>
    <property type="project" value="UniProtKB-SubCell"/>
</dbReference>
<evidence type="ECO:0000256" key="2">
    <source>
        <dbReference type="ARBA" id="ARBA00022692"/>
    </source>
</evidence>
<feature type="transmembrane region" description="Helical" evidence="5">
    <location>
        <begin position="161"/>
        <end position="180"/>
    </location>
</feature>
<dbReference type="InterPro" id="IPR036259">
    <property type="entry name" value="MFS_trans_sf"/>
</dbReference>
<reference evidence="6" key="1">
    <citation type="submission" date="2022-01" db="UniProtKB">
        <authorList>
            <consortium name="EnsemblMetazoa"/>
        </authorList>
    </citation>
    <scope>IDENTIFICATION</scope>
</reference>
<dbReference type="InterPro" id="IPR050382">
    <property type="entry name" value="MFS_Na/Anion_cotransporter"/>
</dbReference>
<feature type="transmembrane region" description="Helical" evidence="5">
    <location>
        <begin position="295"/>
        <end position="317"/>
    </location>
</feature>
<dbReference type="PANTHER" id="PTHR11662">
    <property type="entry name" value="SOLUTE CARRIER FAMILY 17"/>
    <property type="match status" value="1"/>
</dbReference>
<evidence type="ECO:0000256" key="4">
    <source>
        <dbReference type="ARBA" id="ARBA00023136"/>
    </source>
</evidence>
<accession>A0A8I6SK44</accession>